<dbReference type="InterPro" id="IPR022050">
    <property type="entry name" value="T_hemolysin"/>
</dbReference>
<evidence type="ECO:0000313" key="1">
    <source>
        <dbReference type="EMBL" id="MDF4026573.1"/>
    </source>
</evidence>
<dbReference type="Proteomes" id="UP001528850">
    <property type="component" value="Unassembled WGS sequence"/>
</dbReference>
<evidence type="ECO:0000313" key="2">
    <source>
        <dbReference type="Proteomes" id="UP001528850"/>
    </source>
</evidence>
<proteinExistence type="predicted"/>
<dbReference type="RefSeq" id="WP_320552326.1">
    <property type="nucleotide sequence ID" value="NZ_JAQLOK010000007.1"/>
</dbReference>
<dbReference type="Pfam" id="PF12261">
    <property type="entry name" value="T_hemolysin"/>
    <property type="match status" value="1"/>
</dbReference>
<name>A0ABT6BEI5_9GAMM</name>
<organism evidence="1 2">
    <name type="scientific">Luteibacter sahnii</name>
    <dbReference type="NCBI Taxonomy" id="3021977"/>
    <lineage>
        <taxon>Bacteria</taxon>
        <taxon>Pseudomonadati</taxon>
        <taxon>Pseudomonadota</taxon>
        <taxon>Gammaproteobacteria</taxon>
        <taxon>Lysobacterales</taxon>
        <taxon>Rhodanobacteraceae</taxon>
        <taxon>Luteibacter</taxon>
    </lineage>
</organism>
<comment type="caution">
    <text evidence="1">The sequence shown here is derived from an EMBL/GenBank/DDBJ whole genome shotgun (WGS) entry which is preliminary data.</text>
</comment>
<gene>
    <name evidence="1" type="ORF">P3W24_16495</name>
</gene>
<reference evidence="1 2" key="1">
    <citation type="journal article" date="2024" name="Curr. Microbiol.">
        <title>Luteibacter sahnii sp. nov., A Novel Yellow-Colored Xanthomonadin Pigment Producing Probiotic Bacterium from Healthy Rice Seed Microbiome.</title>
        <authorList>
            <person name="Jaiswal G."/>
            <person name="Rana R."/>
            <person name="Nayak P.K."/>
            <person name="Chouhan R."/>
            <person name="Gandhi S.G."/>
            <person name="Patel H.K."/>
            <person name="Patil P.B."/>
        </authorList>
    </citation>
    <scope>NUCLEOTIDE SEQUENCE [LARGE SCALE GENOMIC DNA]</scope>
    <source>
        <strain evidence="1 2">PPL201</strain>
    </source>
</reference>
<sequence length="245" mass="26782">MPQPLPPSPSDPCVVDAVEPLLAELRQPVQVRVLSSASAERERAEAFVRQVFARRYGATVERFHPTLLSFGDHARHRAVVGFRGGDHGPLFSEQYLADAAQRLIAERVGAHIARHELVEVGHLALENAGDARWVIAATTQHLHASGYRWVLFTATRALVNAFRRLGLHPIELAPAQASRLADGGSQWGDYYRTRPVVCVGNVESGHRKLHRHIGTAQPRLRALMSASRECADPDAPSRALSGGIG</sequence>
<accession>A0ABT6BEI5</accession>
<keyword evidence="2" id="KW-1185">Reference proteome</keyword>
<protein>
    <submittedName>
        <fullName evidence="1">Thermostable hemolysin</fullName>
    </submittedName>
</protein>
<dbReference type="EMBL" id="JARJJS010000005">
    <property type="protein sequence ID" value="MDF4026573.1"/>
    <property type="molecule type" value="Genomic_DNA"/>
</dbReference>